<sequence length="265" mass="30254">MTLVQVSICDKGNTIILIADRMVSSSMGEVIRYEKEGNASKLYIYNKNAIGFAGSVPDIIKIKKRIKKKDDIDEFLNGIIEIMKDIKDEALDRTISVESIWKNKKEFIENLQIFPKALKDAIFATNANFRLQMNCLIAGFNKNGDAKIYLLNNEYEVNDITDFHYYSVGSGSPFSLLFFDQEEYSENCSLNEGLYFAYSAKKTAESHIGVGIKTDIVILRKEKNAINISASDQMMRNLESCYMGEIRKVHGLREEIFKQINMEEN</sequence>
<accession>A0A0F9HB88</accession>
<dbReference type="InterPro" id="IPR029055">
    <property type="entry name" value="Ntn_hydrolases_N"/>
</dbReference>
<reference evidence="1" key="1">
    <citation type="journal article" date="2015" name="Nature">
        <title>Complex archaea that bridge the gap between prokaryotes and eukaryotes.</title>
        <authorList>
            <person name="Spang A."/>
            <person name="Saw J.H."/>
            <person name="Jorgensen S.L."/>
            <person name="Zaremba-Niedzwiedzka K."/>
            <person name="Martijn J."/>
            <person name="Lind A.E."/>
            <person name="van Eijk R."/>
            <person name="Schleper C."/>
            <person name="Guy L."/>
            <person name="Ettema T.J."/>
        </authorList>
    </citation>
    <scope>NUCLEOTIDE SEQUENCE</scope>
</reference>
<protein>
    <submittedName>
        <fullName evidence="1">Uncharacterized protein</fullName>
    </submittedName>
</protein>
<dbReference type="AlphaFoldDB" id="A0A0F9HB88"/>
<dbReference type="EMBL" id="LAZR01015585">
    <property type="protein sequence ID" value="KKM08280.1"/>
    <property type="molecule type" value="Genomic_DNA"/>
</dbReference>
<name>A0A0F9HB88_9ZZZZ</name>
<organism evidence="1">
    <name type="scientific">marine sediment metagenome</name>
    <dbReference type="NCBI Taxonomy" id="412755"/>
    <lineage>
        <taxon>unclassified sequences</taxon>
        <taxon>metagenomes</taxon>
        <taxon>ecological metagenomes</taxon>
    </lineage>
</organism>
<dbReference type="Gene3D" id="3.60.20.10">
    <property type="entry name" value="Glutamine Phosphoribosylpyrophosphate, subunit 1, domain 1"/>
    <property type="match status" value="1"/>
</dbReference>
<comment type="caution">
    <text evidence="1">The sequence shown here is derived from an EMBL/GenBank/DDBJ whole genome shotgun (WGS) entry which is preliminary data.</text>
</comment>
<gene>
    <name evidence="1" type="ORF">LCGC14_1725430</name>
</gene>
<proteinExistence type="predicted"/>
<dbReference type="SUPFAM" id="SSF56235">
    <property type="entry name" value="N-terminal nucleophile aminohydrolases (Ntn hydrolases)"/>
    <property type="match status" value="1"/>
</dbReference>
<evidence type="ECO:0000313" key="1">
    <source>
        <dbReference type="EMBL" id="KKM08280.1"/>
    </source>
</evidence>